<dbReference type="AlphaFoldDB" id="A0A3E3K513"/>
<organism evidence="4 5">
    <name type="scientific">Sellimonas intestinalis</name>
    <dbReference type="NCBI Taxonomy" id="1653434"/>
    <lineage>
        <taxon>Bacteria</taxon>
        <taxon>Bacillati</taxon>
        <taxon>Bacillota</taxon>
        <taxon>Clostridia</taxon>
        <taxon>Lachnospirales</taxon>
        <taxon>Lachnospiraceae</taxon>
        <taxon>Sellimonas</taxon>
    </lineage>
</organism>
<dbReference type="OrthoDB" id="5366068at2"/>
<dbReference type="EMBL" id="QVLX01000002">
    <property type="protein sequence ID" value="RGE89033.1"/>
    <property type="molecule type" value="Genomic_DNA"/>
</dbReference>
<dbReference type="GO" id="GO:0003677">
    <property type="term" value="F:DNA binding"/>
    <property type="evidence" value="ECO:0007669"/>
    <property type="project" value="UniProtKB-UniRule"/>
</dbReference>
<dbReference type="InterPro" id="IPR001647">
    <property type="entry name" value="HTH_TetR"/>
</dbReference>
<comment type="caution">
    <text evidence="4">The sequence shown here is derived from an EMBL/GenBank/DDBJ whole genome shotgun (WGS) entry which is preliminary data.</text>
</comment>
<evidence type="ECO:0000313" key="5">
    <source>
        <dbReference type="Proteomes" id="UP000261080"/>
    </source>
</evidence>
<name>A0A3E3K513_9FIRM</name>
<keyword evidence="5" id="KW-1185">Reference proteome</keyword>
<dbReference type="PROSITE" id="PS50977">
    <property type="entry name" value="HTH_TETR_2"/>
    <property type="match status" value="1"/>
</dbReference>
<evidence type="ECO:0000256" key="2">
    <source>
        <dbReference type="PROSITE-ProRule" id="PRU00335"/>
    </source>
</evidence>
<feature type="DNA-binding region" description="H-T-H motif" evidence="2">
    <location>
        <begin position="34"/>
        <end position="53"/>
    </location>
</feature>
<dbReference type="Pfam" id="PF00440">
    <property type="entry name" value="TetR_N"/>
    <property type="match status" value="1"/>
</dbReference>
<dbReference type="Gene3D" id="1.10.357.10">
    <property type="entry name" value="Tetracycline Repressor, domain 2"/>
    <property type="match status" value="1"/>
</dbReference>
<proteinExistence type="predicted"/>
<accession>A0A3E3K513</accession>
<sequence length="217" mass="25773">MIDYKNDEAKRQNVIQFVRATQEIMEKEGIKKVSIRKIAAVSGFHNSTIYLYFKDLDELIMLSSIRHFQKYSSDLEKLSNRHVDAYENFFAIWEYFADSAFQYSCVFYNFFFGKYSDDLTVFLNRYYDLFPEEKSALSEEIEAMYLGRNYQERCMKILAPLIGDPRTRVTKENAEIVNDISVCFCMDLLNKKCANPKMDNEVLKKHMMDMLRFIIEK</sequence>
<keyword evidence="1 2" id="KW-0238">DNA-binding</keyword>
<feature type="domain" description="HTH tetR-type" evidence="3">
    <location>
        <begin position="11"/>
        <end position="71"/>
    </location>
</feature>
<dbReference type="RefSeq" id="WP_117493416.1">
    <property type="nucleotide sequence ID" value="NZ_CAUAFM010000081.1"/>
</dbReference>
<protein>
    <submittedName>
        <fullName evidence="4">TetR family transcriptional regulator</fullName>
    </submittedName>
</protein>
<reference evidence="4 5" key="1">
    <citation type="submission" date="2018-08" db="EMBL/GenBank/DDBJ databases">
        <title>A genome reference for cultivated species of the human gut microbiota.</title>
        <authorList>
            <person name="Zou Y."/>
            <person name="Xue W."/>
            <person name="Luo G."/>
        </authorList>
    </citation>
    <scope>NUCLEOTIDE SEQUENCE [LARGE SCALE GENOMIC DNA]</scope>
    <source>
        <strain evidence="4 5">AF37-2AT</strain>
    </source>
</reference>
<dbReference type="SUPFAM" id="SSF46689">
    <property type="entry name" value="Homeodomain-like"/>
    <property type="match status" value="1"/>
</dbReference>
<evidence type="ECO:0000259" key="3">
    <source>
        <dbReference type="PROSITE" id="PS50977"/>
    </source>
</evidence>
<dbReference type="Proteomes" id="UP000261080">
    <property type="component" value="Unassembled WGS sequence"/>
</dbReference>
<evidence type="ECO:0000313" key="4">
    <source>
        <dbReference type="EMBL" id="RGE89033.1"/>
    </source>
</evidence>
<evidence type="ECO:0000256" key="1">
    <source>
        <dbReference type="ARBA" id="ARBA00023125"/>
    </source>
</evidence>
<gene>
    <name evidence="4" type="ORF">DW016_03585</name>
</gene>
<dbReference type="InterPro" id="IPR009057">
    <property type="entry name" value="Homeodomain-like_sf"/>
</dbReference>